<dbReference type="Gene3D" id="3.40.30.10">
    <property type="entry name" value="Glutaredoxin"/>
    <property type="match status" value="1"/>
</dbReference>
<reference evidence="1 2" key="1">
    <citation type="submission" date="2020-04" db="EMBL/GenBank/DDBJ databases">
        <title>Molecular characterization of pseudomonads from Agaricus bisporus reveal novel blotch 2 pathogens in Western Europe.</title>
        <authorList>
            <person name="Taparia T."/>
            <person name="Krijger M."/>
            <person name="Haynes E."/>
            <person name="Elpinstone J.G."/>
            <person name="Noble R."/>
            <person name="Van Der Wolf J."/>
        </authorList>
    </citation>
    <scope>NUCLEOTIDE SEQUENCE [LARGE SCALE GENOMIC DNA]</scope>
    <source>
        <strain evidence="1 2">IPO3737</strain>
    </source>
</reference>
<comment type="caution">
    <text evidence="1">The sequence shown here is derived from an EMBL/GenBank/DDBJ whole genome shotgun (WGS) entry which is preliminary data.</text>
</comment>
<evidence type="ECO:0000313" key="2">
    <source>
        <dbReference type="Proteomes" id="UP000520592"/>
    </source>
</evidence>
<dbReference type="Proteomes" id="UP000520592">
    <property type="component" value="Unassembled WGS sequence"/>
</dbReference>
<accession>A0A7Y7Y8F8</accession>
<gene>
    <name evidence="1" type="ORF">HX876_04015</name>
</gene>
<dbReference type="CDD" id="cd02947">
    <property type="entry name" value="TRX_family"/>
    <property type="match status" value="1"/>
</dbReference>
<dbReference type="InterPro" id="IPR036249">
    <property type="entry name" value="Thioredoxin-like_sf"/>
</dbReference>
<dbReference type="SUPFAM" id="SSF52833">
    <property type="entry name" value="Thioredoxin-like"/>
    <property type="match status" value="1"/>
</dbReference>
<dbReference type="EMBL" id="JACAQD010000006">
    <property type="protein sequence ID" value="NWC31542.1"/>
    <property type="molecule type" value="Genomic_DNA"/>
</dbReference>
<proteinExistence type="predicted"/>
<name>A0A7Y7Y8F8_9PSED</name>
<sequence length="128" mass="13857">MTNDSLCRSPQKPSPSIVKGLELSDFDADRNLLALPGVSLVIFTSVGCASCRFAREVLPGLGLAVERLCWIDAGDNGGLVQRYEVFHLPALFVVRDGEFYGALRSRLILNELAEGLEQALAGIPEELP</sequence>
<dbReference type="AlphaFoldDB" id="A0A7Y7Y8F8"/>
<evidence type="ECO:0000313" key="1">
    <source>
        <dbReference type="EMBL" id="NWC31542.1"/>
    </source>
</evidence>
<protein>
    <submittedName>
        <fullName evidence="1">Thioredoxin family protein</fullName>
    </submittedName>
</protein>
<dbReference type="RefSeq" id="WP_177057599.1">
    <property type="nucleotide sequence ID" value="NZ_JACAPB010000003.1"/>
</dbReference>
<organism evidence="1 2">
    <name type="scientific">Pseudomonas gingeri</name>
    <dbReference type="NCBI Taxonomy" id="117681"/>
    <lineage>
        <taxon>Bacteria</taxon>
        <taxon>Pseudomonadati</taxon>
        <taxon>Pseudomonadota</taxon>
        <taxon>Gammaproteobacteria</taxon>
        <taxon>Pseudomonadales</taxon>
        <taxon>Pseudomonadaceae</taxon>
        <taxon>Pseudomonas</taxon>
    </lineage>
</organism>